<name>A0ABP9GJ24_9FLAO</name>
<dbReference type="EMBL" id="BAABJJ010000013">
    <property type="protein sequence ID" value="GAA4941048.1"/>
    <property type="molecule type" value="Genomic_DNA"/>
</dbReference>
<gene>
    <name evidence="2" type="ORF">GCM10023314_12480</name>
</gene>
<feature type="transmembrane region" description="Helical" evidence="1">
    <location>
        <begin position="116"/>
        <end position="139"/>
    </location>
</feature>
<organism evidence="2 3">
    <name type="scientific">Algibacter agarivorans</name>
    <dbReference type="NCBI Taxonomy" id="1109741"/>
    <lineage>
        <taxon>Bacteria</taxon>
        <taxon>Pseudomonadati</taxon>
        <taxon>Bacteroidota</taxon>
        <taxon>Flavobacteriia</taxon>
        <taxon>Flavobacteriales</taxon>
        <taxon>Flavobacteriaceae</taxon>
        <taxon>Algibacter</taxon>
    </lineage>
</organism>
<sequence>MNKQKLYALALILGASILFFRTIRLLTIENGWNTLAYWVIVLTFIEMAIDILCFIFSSHWLFRNSNSSKSMALHLGAYAAIFHAFRVLIFVLGRTGPWINFDVKPEFRSTHNVSMFWIYFAAILSILGILGVIIIWLYIKKKNKWKSK</sequence>
<comment type="caution">
    <text evidence="2">The sequence shown here is derived from an EMBL/GenBank/DDBJ whole genome shotgun (WGS) entry which is preliminary data.</text>
</comment>
<protein>
    <submittedName>
        <fullName evidence="2">Uncharacterized protein</fullName>
    </submittedName>
</protein>
<evidence type="ECO:0000313" key="3">
    <source>
        <dbReference type="Proteomes" id="UP001501302"/>
    </source>
</evidence>
<evidence type="ECO:0000313" key="2">
    <source>
        <dbReference type="EMBL" id="GAA4941048.1"/>
    </source>
</evidence>
<dbReference type="RefSeq" id="WP_345190858.1">
    <property type="nucleotide sequence ID" value="NZ_BAABJJ010000013.1"/>
</dbReference>
<keyword evidence="1" id="KW-0812">Transmembrane</keyword>
<feature type="transmembrane region" description="Helical" evidence="1">
    <location>
        <begin position="35"/>
        <end position="61"/>
    </location>
</feature>
<accession>A0ABP9GJ24</accession>
<feature type="transmembrane region" description="Helical" evidence="1">
    <location>
        <begin position="73"/>
        <end position="96"/>
    </location>
</feature>
<keyword evidence="3" id="KW-1185">Reference proteome</keyword>
<dbReference type="Proteomes" id="UP001501302">
    <property type="component" value="Unassembled WGS sequence"/>
</dbReference>
<evidence type="ECO:0000256" key="1">
    <source>
        <dbReference type="SAM" id="Phobius"/>
    </source>
</evidence>
<keyword evidence="1" id="KW-1133">Transmembrane helix</keyword>
<keyword evidence="1" id="KW-0472">Membrane</keyword>
<proteinExistence type="predicted"/>
<reference evidence="3" key="1">
    <citation type="journal article" date="2019" name="Int. J. Syst. Evol. Microbiol.">
        <title>The Global Catalogue of Microorganisms (GCM) 10K type strain sequencing project: providing services to taxonomists for standard genome sequencing and annotation.</title>
        <authorList>
            <consortium name="The Broad Institute Genomics Platform"/>
            <consortium name="The Broad Institute Genome Sequencing Center for Infectious Disease"/>
            <person name="Wu L."/>
            <person name="Ma J."/>
        </authorList>
    </citation>
    <scope>NUCLEOTIDE SEQUENCE [LARGE SCALE GENOMIC DNA]</scope>
    <source>
        <strain evidence="3">JCM 18285</strain>
    </source>
</reference>